<feature type="domain" description="DUF1468" evidence="2">
    <location>
        <begin position="12"/>
        <end position="157"/>
    </location>
</feature>
<comment type="caution">
    <text evidence="3">The sequence shown here is derived from an EMBL/GenBank/DDBJ whole genome shotgun (WGS) entry which is preliminary data.</text>
</comment>
<dbReference type="EMBL" id="JARWAM010000031">
    <property type="protein sequence ID" value="MDR5907801.1"/>
    <property type="molecule type" value="Genomic_DNA"/>
</dbReference>
<name>A0ABU1HJY9_9GAMM</name>
<keyword evidence="4" id="KW-1185">Reference proteome</keyword>
<gene>
    <name evidence="3" type="ORF">QC821_21220</name>
</gene>
<evidence type="ECO:0000256" key="1">
    <source>
        <dbReference type="SAM" id="Phobius"/>
    </source>
</evidence>
<protein>
    <submittedName>
        <fullName evidence="3">Tripartite tricarboxylate transporter TctB family protein</fullName>
    </submittedName>
</protein>
<keyword evidence="1" id="KW-0812">Transmembrane</keyword>
<evidence type="ECO:0000259" key="2">
    <source>
        <dbReference type="Pfam" id="PF07331"/>
    </source>
</evidence>
<evidence type="ECO:0000313" key="4">
    <source>
        <dbReference type="Proteomes" id="UP001251374"/>
    </source>
</evidence>
<feature type="transmembrane region" description="Helical" evidence="1">
    <location>
        <begin position="7"/>
        <end position="25"/>
    </location>
</feature>
<feature type="transmembrane region" description="Helical" evidence="1">
    <location>
        <begin position="129"/>
        <end position="148"/>
    </location>
</feature>
<accession>A0ABU1HJY9</accession>
<organism evidence="3 4">
    <name type="scientific">Franzmannia qiaohouensis</name>
    <dbReference type="NCBI Taxonomy" id="1329370"/>
    <lineage>
        <taxon>Bacteria</taxon>
        <taxon>Pseudomonadati</taxon>
        <taxon>Pseudomonadota</taxon>
        <taxon>Gammaproteobacteria</taxon>
        <taxon>Oceanospirillales</taxon>
        <taxon>Halomonadaceae</taxon>
        <taxon>Franzmannia</taxon>
    </lineage>
</organism>
<dbReference type="Pfam" id="PF07331">
    <property type="entry name" value="TctB"/>
    <property type="match status" value="1"/>
</dbReference>
<feature type="transmembrane region" description="Helical" evidence="1">
    <location>
        <begin position="45"/>
        <end position="62"/>
    </location>
</feature>
<feature type="transmembrane region" description="Helical" evidence="1">
    <location>
        <begin position="94"/>
        <end position="123"/>
    </location>
</feature>
<keyword evidence="1" id="KW-0472">Membrane</keyword>
<sequence length="167" mass="17993">MGIARGVIITALFGFVLLVLIPIYVPRPSFIPGFAPPPDMWPRTVSIIGMVLGLLLLGLSFSKKTQAIADPEDAGSIRGDTPLPTLLLRFGWSVLAFALFVAAVSLLGFLLASILLLVAMLVLTGYWRNRWVALIVAVALPLLLYLFFSSALNTRFPTGSLLRALGV</sequence>
<dbReference type="Proteomes" id="UP001251374">
    <property type="component" value="Unassembled WGS sequence"/>
</dbReference>
<keyword evidence="1" id="KW-1133">Transmembrane helix</keyword>
<dbReference type="InterPro" id="IPR009936">
    <property type="entry name" value="DUF1468"/>
</dbReference>
<evidence type="ECO:0000313" key="3">
    <source>
        <dbReference type="EMBL" id="MDR5907801.1"/>
    </source>
</evidence>
<dbReference type="RefSeq" id="WP_309725448.1">
    <property type="nucleotide sequence ID" value="NZ_JARWAM010000031.1"/>
</dbReference>
<proteinExistence type="predicted"/>
<reference evidence="3 4" key="1">
    <citation type="submission" date="2023-04" db="EMBL/GenBank/DDBJ databases">
        <title>A long-awaited taxogenomic arrangement of the family Halomonadaceae.</title>
        <authorList>
            <person name="De La Haba R."/>
            <person name="Chuvochina M."/>
            <person name="Wittouck S."/>
            <person name="Arahal D.R."/>
            <person name="Sanchez-Porro C."/>
            <person name="Hugenholtz P."/>
            <person name="Ventosa A."/>
        </authorList>
    </citation>
    <scope>NUCLEOTIDE SEQUENCE [LARGE SCALE GENOMIC DNA]</scope>
    <source>
        <strain evidence="3 4">DSM 26770</strain>
    </source>
</reference>